<proteinExistence type="predicted"/>
<dbReference type="Proteomes" id="UP000887580">
    <property type="component" value="Unplaced"/>
</dbReference>
<organism evidence="1 2">
    <name type="scientific">Panagrolaimus sp. PS1159</name>
    <dbReference type="NCBI Taxonomy" id="55785"/>
    <lineage>
        <taxon>Eukaryota</taxon>
        <taxon>Metazoa</taxon>
        <taxon>Ecdysozoa</taxon>
        <taxon>Nematoda</taxon>
        <taxon>Chromadorea</taxon>
        <taxon>Rhabditida</taxon>
        <taxon>Tylenchina</taxon>
        <taxon>Panagrolaimomorpha</taxon>
        <taxon>Panagrolaimoidea</taxon>
        <taxon>Panagrolaimidae</taxon>
        <taxon>Panagrolaimus</taxon>
    </lineage>
</organism>
<evidence type="ECO:0000313" key="2">
    <source>
        <dbReference type="WBParaSite" id="PS1159_v2.g18726.t1"/>
    </source>
</evidence>
<name>A0AC35FL80_9BILA</name>
<evidence type="ECO:0000313" key="1">
    <source>
        <dbReference type="Proteomes" id="UP000887580"/>
    </source>
</evidence>
<reference evidence="2" key="1">
    <citation type="submission" date="2022-11" db="UniProtKB">
        <authorList>
            <consortium name="WormBaseParasite"/>
        </authorList>
    </citation>
    <scope>IDENTIFICATION</scope>
</reference>
<accession>A0AC35FL80</accession>
<protein>
    <submittedName>
        <fullName evidence="2">Cytochrome P450</fullName>
    </submittedName>
</protein>
<sequence>MLIFILLFLISLTTFYTVYWKRRNLPPGPIPLPFVGNILDLYKFGIFDCLPHFRQKFGDLYTIWFGEQPFVTFNNYELIYESFVKNGDAFAGRPKNKFIAELVRGGEYGIVLTDGPLWREHRRFALHVLRNFGLGKNLMQERVLNEVSWLLEDLKMQVKNKEPEISVQKSIDVAIGSVINSLVFGYSFHETSLDEFYTIKGFLKRFSRMAGSSKFRVLAGDKYNILRKLPVFSGMYNHAQKEMSVIKTFFYKQITERMAKINFDEDSEPTDYVEAYLRQQKKLEDSGEKDHLYSNQQLFGSVFDLWLAGQETTSNTLAWLVLYLMTNPEAQTKLHLELSKIIGSDRIISLDDKNSLPYVNAVIAETQRLCNLLPHNVPHRLINDVNIHGYSLKADTIVVPQISQVLYDEKIFPEPHKFIPERFLDSDGKFQTKPELIPFSVGKRACLGESLARLELYLFASNLFNHFEINILASKPANTTRIMGGTVQPEAFVCQLKERYIS</sequence>
<dbReference type="WBParaSite" id="PS1159_v2.g18726.t1">
    <property type="protein sequence ID" value="PS1159_v2.g18726.t1"/>
    <property type="gene ID" value="PS1159_v2.g18726"/>
</dbReference>